<organism evidence="1 2">
    <name type="scientific">Portunus trituberculatus</name>
    <name type="common">Swimming crab</name>
    <name type="synonym">Neptunus trituberculatus</name>
    <dbReference type="NCBI Taxonomy" id="210409"/>
    <lineage>
        <taxon>Eukaryota</taxon>
        <taxon>Metazoa</taxon>
        <taxon>Ecdysozoa</taxon>
        <taxon>Arthropoda</taxon>
        <taxon>Crustacea</taxon>
        <taxon>Multicrustacea</taxon>
        <taxon>Malacostraca</taxon>
        <taxon>Eumalacostraca</taxon>
        <taxon>Eucarida</taxon>
        <taxon>Decapoda</taxon>
        <taxon>Pleocyemata</taxon>
        <taxon>Brachyura</taxon>
        <taxon>Eubrachyura</taxon>
        <taxon>Portunoidea</taxon>
        <taxon>Portunidae</taxon>
        <taxon>Portuninae</taxon>
        <taxon>Portunus</taxon>
    </lineage>
</organism>
<reference evidence="1 2" key="1">
    <citation type="submission" date="2019-05" db="EMBL/GenBank/DDBJ databases">
        <title>Another draft genome of Portunus trituberculatus and its Hox gene families provides insights of decapod evolution.</title>
        <authorList>
            <person name="Jeong J.-H."/>
            <person name="Song I."/>
            <person name="Kim S."/>
            <person name="Choi T."/>
            <person name="Kim D."/>
            <person name="Ryu S."/>
            <person name="Kim W."/>
        </authorList>
    </citation>
    <scope>NUCLEOTIDE SEQUENCE [LARGE SCALE GENOMIC DNA]</scope>
    <source>
        <tissue evidence="1">Muscle</tissue>
    </source>
</reference>
<proteinExistence type="predicted"/>
<sequence>MLIFGQIQPYLFDSHLTKDLLDSVKHWTKSNKTDRIQVLHLSPLLPLPTPPPTLLPPTPEHPNTYTEMPPDMLSSCLVAVTVLSISAMLVSPLSICLTSCCTCLSTRSPSLMLRTQHTGTLSW</sequence>
<keyword evidence="2" id="KW-1185">Reference proteome</keyword>
<evidence type="ECO:0000313" key="1">
    <source>
        <dbReference type="EMBL" id="MPC81283.1"/>
    </source>
</evidence>
<evidence type="ECO:0000313" key="2">
    <source>
        <dbReference type="Proteomes" id="UP000324222"/>
    </source>
</evidence>
<accession>A0A5B7IG43</accession>
<protein>
    <submittedName>
        <fullName evidence="1">Uncharacterized protein</fullName>
    </submittedName>
</protein>
<dbReference type="AlphaFoldDB" id="A0A5B7IG43"/>
<comment type="caution">
    <text evidence="1">The sequence shown here is derived from an EMBL/GenBank/DDBJ whole genome shotgun (WGS) entry which is preliminary data.</text>
</comment>
<gene>
    <name evidence="1" type="ORF">E2C01_075891</name>
</gene>
<dbReference type="EMBL" id="VSRR010056501">
    <property type="protein sequence ID" value="MPC81283.1"/>
    <property type="molecule type" value="Genomic_DNA"/>
</dbReference>
<dbReference type="Proteomes" id="UP000324222">
    <property type="component" value="Unassembled WGS sequence"/>
</dbReference>
<name>A0A5B7IG43_PORTR</name>